<dbReference type="Pfam" id="PF00174">
    <property type="entry name" value="Oxidored_molyb"/>
    <property type="match status" value="1"/>
</dbReference>
<dbReference type="InterPro" id="IPR006311">
    <property type="entry name" value="TAT_signal"/>
</dbReference>
<dbReference type="Proteomes" id="UP000030907">
    <property type="component" value="Chromosome"/>
</dbReference>
<dbReference type="EMBL" id="CP009122">
    <property type="protein sequence ID" value="AJA07848.1"/>
    <property type="molecule type" value="Genomic_DNA"/>
</dbReference>
<keyword evidence="1" id="KW-0732">Signal</keyword>
<dbReference type="PROSITE" id="PS51318">
    <property type="entry name" value="TAT"/>
    <property type="match status" value="1"/>
</dbReference>
<dbReference type="Gene3D" id="3.90.420.10">
    <property type="entry name" value="Oxidoreductase, molybdopterin-binding domain"/>
    <property type="match status" value="1"/>
</dbReference>
<evidence type="ECO:0000259" key="2">
    <source>
        <dbReference type="Pfam" id="PF00174"/>
    </source>
</evidence>
<dbReference type="PANTHER" id="PTHR43032:SF2">
    <property type="entry name" value="BLL0505 PROTEIN"/>
    <property type="match status" value="1"/>
</dbReference>
<feature type="chain" id="PRO_5002043911" evidence="1">
    <location>
        <begin position="30"/>
        <end position="259"/>
    </location>
</feature>
<accession>A0A0A7PF38</accession>
<feature type="domain" description="Oxidoreductase molybdopterin-binding" evidence="2">
    <location>
        <begin position="99"/>
        <end position="233"/>
    </location>
</feature>
<dbReference type="InterPro" id="IPR000572">
    <property type="entry name" value="OxRdtase_Mopterin-bd_dom"/>
</dbReference>
<gene>
    <name evidence="3" type="ORF">SKP52_04605</name>
</gene>
<dbReference type="KEGG" id="sphk:SKP52_04605"/>
<evidence type="ECO:0000256" key="1">
    <source>
        <dbReference type="SAM" id="SignalP"/>
    </source>
</evidence>
<proteinExistence type="predicted"/>
<dbReference type="OrthoDB" id="9795587at2"/>
<keyword evidence="4" id="KW-1185">Reference proteome</keyword>
<dbReference type="InterPro" id="IPR036374">
    <property type="entry name" value="OxRdtase_Mopterin-bd_sf"/>
</dbReference>
<feature type="signal peptide" evidence="1">
    <location>
        <begin position="1"/>
        <end position="29"/>
    </location>
</feature>
<dbReference type="STRING" id="1515612.SKP52_04605"/>
<dbReference type="RefSeq" id="WP_039572223.1">
    <property type="nucleotide sequence ID" value="NZ_CP009122.1"/>
</dbReference>
<evidence type="ECO:0000313" key="4">
    <source>
        <dbReference type="Proteomes" id="UP000030907"/>
    </source>
</evidence>
<reference evidence="3 4" key="1">
    <citation type="journal article" date="2015" name="Int. J. Syst. Evol. Microbiol.">
        <title>Description of Sphingopyxis fribergensis sp. nov. - a soil bacterium with the ability to degrade styrene and phenylacetic acid.</title>
        <authorList>
            <person name="Oelschlagel M."/>
            <person name="Ruckert C."/>
            <person name="Kalinowski J."/>
            <person name="Schmidt G."/>
            <person name="Schlomann M."/>
            <person name="Tischler D."/>
        </authorList>
    </citation>
    <scope>NUCLEOTIDE SEQUENCE [LARGE SCALE GENOMIC DNA]</scope>
    <source>
        <strain evidence="3 4">Kp5.2</strain>
    </source>
</reference>
<dbReference type="HOGENOM" id="CLU_045520_2_0_5"/>
<protein>
    <submittedName>
        <fullName evidence="3">Oxidoreductase, molybdopterin binding</fullName>
    </submittedName>
</protein>
<organism evidence="3 4">
    <name type="scientific">Sphingopyxis fribergensis</name>
    <dbReference type="NCBI Taxonomy" id="1515612"/>
    <lineage>
        <taxon>Bacteria</taxon>
        <taxon>Pseudomonadati</taxon>
        <taxon>Pseudomonadota</taxon>
        <taxon>Alphaproteobacteria</taxon>
        <taxon>Sphingomonadales</taxon>
        <taxon>Sphingomonadaceae</taxon>
        <taxon>Sphingopyxis</taxon>
    </lineage>
</organism>
<name>A0A0A7PF38_9SPHN</name>
<evidence type="ECO:0000313" key="3">
    <source>
        <dbReference type="EMBL" id="AJA07848.1"/>
    </source>
</evidence>
<dbReference type="AlphaFoldDB" id="A0A0A7PF38"/>
<dbReference type="PANTHER" id="PTHR43032">
    <property type="entry name" value="PROTEIN-METHIONINE-SULFOXIDE REDUCTASE"/>
    <property type="match status" value="1"/>
</dbReference>
<dbReference type="SUPFAM" id="SSF56524">
    <property type="entry name" value="Oxidoreductase molybdopterin-binding domain"/>
    <property type="match status" value="1"/>
</dbReference>
<sequence>MSQIMLPRRQLIARAGGLVAAAGTLPLLAGCDAINDAPAVRKILSMGEEMNRASQRALMDRNALAREFGRADLSPYFRPNGTRLPAGAAYAAHAASGFADWRVKVTGLVARPLSLSMTDIRAMPQRTQITRHDCVEGWSAIGQWTGPPLSRILAAAGVKDSARYIVFRCADRLGDALYYESCDMIDALHPQTIMAWALNDALLPIANGAPLRLRIERQLGYKHAKYVNAIEAVASLDQIGAGKGGYWEDRIDYEWYAGI</sequence>